<keyword evidence="3" id="KW-1185">Reference proteome</keyword>
<dbReference type="RefSeq" id="WP_318601531.1">
    <property type="nucleotide sequence ID" value="NZ_JAWSTH010000238.1"/>
</dbReference>
<protein>
    <submittedName>
        <fullName evidence="2">Uncharacterized protein</fullName>
    </submittedName>
</protein>
<evidence type="ECO:0000256" key="1">
    <source>
        <dbReference type="SAM" id="MobiDB-lite"/>
    </source>
</evidence>
<evidence type="ECO:0000313" key="3">
    <source>
        <dbReference type="Proteomes" id="UP001284601"/>
    </source>
</evidence>
<dbReference type="Proteomes" id="UP001284601">
    <property type="component" value="Unassembled WGS sequence"/>
</dbReference>
<proteinExistence type="predicted"/>
<dbReference type="EMBL" id="JAWSTH010000238">
    <property type="protein sequence ID" value="MDW5598933.1"/>
    <property type="molecule type" value="Genomic_DNA"/>
</dbReference>
<name>A0ABU4I0G6_9ACTN</name>
<feature type="region of interest" description="Disordered" evidence="1">
    <location>
        <begin position="1"/>
        <end position="23"/>
    </location>
</feature>
<organism evidence="2 3">
    <name type="scientific">Conexibacter stalactiti</name>
    <dbReference type="NCBI Taxonomy" id="1940611"/>
    <lineage>
        <taxon>Bacteria</taxon>
        <taxon>Bacillati</taxon>
        <taxon>Actinomycetota</taxon>
        <taxon>Thermoleophilia</taxon>
        <taxon>Solirubrobacterales</taxon>
        <taxon>Conexibacteraceae</taxon>
        <taxon>Conexibacter</taxon>
    </lineage>
</organism>
<sequence>MAVQSLKLSEIHEGGEGGGPATATEAIFNRGNDVETSNSLSIFHQRTLTRILAKAKAIYDGNAQKESELDLKP</sequence>
<comment type="caution">
    <text evidence="2">The sequence shown here is derived from an EMBL/GenBank/DDBJ whole genome shotgun (WGS) entry which is preliminary data.</text>
</comment>
<accession>A0ABU4I0G6</accession>
<evidence type="ECO:0000313" key="2">
    <source>
        <dbReference type="EMBL" id="MDW5598933.1"/>
    </source>
</evidence>
<gene>
    <name evidence="2" type="ORF">R7226_31530</name>
</gene>
<reference evidence="3" key="1">
    <citation type="submission" date="2023-07" db="EMBL/GenBank/DDBJ databases">
        <title>Conexibacter stalactiti sp. nov., isolated from stalactites in a lava cave and emended description of the genus Conexibacter.</title>
        <authorList>
            <person name="Lee S.D."/>
        </authorList>
    </citation>
    <scope>NUCLEOTIDE SEQUENCE [LARGE SCALE GENOMIC DNA]</scope>
    <source>
        <strain evidence="3">KCTC 39840</strain>
    </source>
</reference>